<keyword evidence="1" id="KW-1133">Transmembrane helix</keyword>
<reference evidence="2" key="1">
    <citation type="submission" date="2022-05" db="EMBL/GenBank/DDBJ databases">
        <title>Comparative Genomics of Spacecraft Associated Microbes.</title>
        <authorList>
            <person name="Tran M.T."/>
            <person name="Wright A."/>
            <person name="Seuylemezian A."/>
            <person name="Eisen J."/>
            <person name="Coil D."/>
        </authorList>
    </citation>
    <scope>NUCLEOTIDE SEQUENCE</scope>
    <source>
        <strain evidence="2">214.1.1</strain>
    </source>
</reference>
<comment type="caution">
    <text evidence="2">The sequence shown here is derived from an EMBL/GenBank/DDBJ whole genome shotgun (WGS) entry which is preliminary data.</text>
</comment>
<feature type="transmembrane region" description="Helical" evidence="1">
    <location>
        <begin position="6"/>
        <end position="22"/>
    </location>
</feature>
<feature type="transmembrane region" description="Helical" evidence="1">
    <location>
        <begin position="128"/>
        <end position="155"/>
    </location>
</feature>
<accession>A0A9X2INK8</accession>
<feature type="transmembrane region" description="Helical" evidence="1">
    <location>
        <begin position="29"/>
        <end position="52"/>
    </location>
</feature>
<evidence type="ECO:0000256" key="1">
    <source>
        <dbReference type="SAM" id="Phobius"/>
    </source>
</evidence>
<dbReference type="Proteomes" id="UP001139179">
    <property type="component" value="Unassembled WGS sequence"/>
</dbReference>
<feature type="transmembrane region" description="Helical" evidence="1">
    <location>
        <begin position="255"/>
        <end position="274"/>
    </location>
</feature>
<name>A0A9X2INK8_9BACI</name>
<sequence length="468" mass="52535">MRKLASIGFIVSLSLFALFHFIELTYSSVFITAALSCFGICSLLFTLILLPWRAMLPPLFMLTAALLIMITSAEVQPALFFSEGARQMRALLVMLLLIPMVGWVLKQENYIVALTGFFQKQLQTSKRFYFGILTTTQISAYFLLFGSIPVMFQLLQNIVGAKKEDDWESFKASALLRGFSLSTLWVISTPSLAYVVTIMKADIVLIVIQGTLIALLGVVLAVLLFHFDEKAYSLNITEELKQIFSDYKNDKQQTALVLEFCGLFLSLLAAIFLMNSLLPFDILTILPIVIFSWTLLYFLLKRKTVQLYKEFRQYFSPENGLPMRAREFSIFLAAGFFIYSLNGSGWGYVVVEGVYSITKQVAWLNLLWFLPFTVPLLAMGGLMPSTVMVLVGGILQHIPLPYPPELIVLALTTGSVFAVLLSPMIVPAIVLSGENGRSPLKNSLFSQWKFALLFYICTQAYIQAIVLF</sequence>
<feature type="transmembrane region" description="Helical" evidence="1">
    <location>
        <begin position="88"/>
        <end position="105"/>
    </location>
</feature>
<protein>
    <submittedName>
        <fullName evidence="2">Uncharacterized protein</fullName>
    </submittedName>
</protein>
<dbReference type="EMBL" id="JAMBOL010000004">
    <property type="protein sequence ID" value="MCM3713901.1"/>
    <property type="molecule type" value="Genomic_DNA"/>
</dbReference>
<keyword evidence="1" id="KW-0472">Membrane</keyword>
<dbReference type="AlphaFoldDB" id="A0A9X2INK8"/>
<feature type="transmembrane region" description="Helical" evidence="1">
    <location>
        <begin position="328"/>
        <end position="349"/>
    </location>
</feature>
<feature type="transmembrane region" description="Helical" evidence="1">
    <location>
        <begin position="407"/>
        <end position="430"/>
    </location>
</feature>
<feature type="transmembrane region" description="Helical" evidence="1">
    <location>
        <begin position="58"/>
        <end position="81"/>
    </location>
</feature>
<feature type="transmembrane region" description="Helical" evidence="1">
    <location>
        <begin position="369"/>
        <end position="395"/>
    </location>
</feature>
<keyword evidence="3" id="KW-1185">Reference proteome</keyword>
<evidence type="ECO:0000313" key="2">
    <source>
        <dbReference type="EMBL" id="MCM3713901.1"/>
    </source>
</evidence>
<evidence type="ECO:0000313" key="3">
    <source>
        <dbReference type="Proteomes" id="UP001139179"/>
    </source>
</evidence>
<proteinExistence type="predicted"/>
<keyword evidence="1" id="KW-0812">Transmembrane</keyword>
<feature type="transmembrane region" description="Helical" evidence="1">
    <location>
        <begin position="203"/>
        <end position="225"/>
    </location>
</feature>
<feature type="transmembrane region" description="Helical" evidence="1">
    <location>
        <begin position="280"/>
        <end position="300"/>
    </location>
</feature>
<dbReference type="RefSeq" id="WP_251222704.1">
    <property type="nucleotide sequence ID" value="NZ_JAMBOL010000004.1"/>
</dbReference>
<gene>
    <name evidence="2" type="ORF">M3202_07370</name>
</gene>
<organism evidence="2 3">
    <name type="scientific">Halalkalibacter oceani</name>
    <dbReference type="NCBI Taxonomy" id="1653776"/>
    <lineage>
        <taxon>Bacteria</taxon>
        <taxon>Bacillati</taxon>
        <taxon>Bacillota</taxon>
        <taxon>Bacilli</taxon>
        <taxon>Bacillales</taxon>
        <taxon>Bacillaceae</taxon>
        <taxon>Halalkalibacter</taxon>
    </lineage>
</organism>
<feature type="transmembrane region" description="Helical" evidence="1">
    <location>
        <begin position="450"/>
        <end position="467"/>
    </location>
</feature>